<organism evidence="1 2">
    <name type="scientific">Natronoarchaeum philippinense</name>
    <dbReference type="NCBI Taxonomy" id="558529"/>
    <lineage>
        <taxon>Archaea</taxon>
        <taxon>Methanobacteriati</taxon>
        <taxon>Methanobacteriota</taxon>
        <taxon>Stenosarchaea group</taxon>
        <taxon>Halobacteria</taxon>
        <taxon>Halobacteriales</taxon>
        <taxon>Natronoarchaeaceae</taxon>
    </lineage>
</organism>
<evidence type="ECO:0000313" key="2">
    <source>
        <dbReference type="Proteomes" id="UP000219453"/>
    </source>
</evidence>
<keyword evidence="2" id="KW-1185">Reference proteome</keyword>
<dbReference type="OrthoDB" id="182995at2157"/>
<evidence type="ECO:0008006" key="3">
    <source>
        <dbReference type="Google" id="ProtNLM"/>
    </source>
</evidence>
<reference evidence="2" key="1">
    <citation type="submission" date="2017-09" db="EMBL/GenBank/DDBJ databases">
        <authorList>
            <person name="Varghese N."/>
            <person name="Submissions S."/>
        </authorList>
    </citation>
    <scope>NUCLEOTIDE SEQUENCE [LARGE SCALE GENOMIC DNA]</scope>
    <source>
        <strain evidence="2">DSM 27208</strain>
    </source>
</reference>
<accession>A0A285PBD3</accession>
<dbReference type="RefSeq" id="WP_097009808.1">
    <property type="nucleotide sequence ID" value="NZ_OBEJ01000005.1"/>
</dbReference>
<dbReference type="AlphaFoldDB" id="A0A285PBD3"/>
<evidence type="ECO:0000313" key="1">
    <source>
        <dbReference type="EMBL" id="SNZ17171.1"/>
    </source>
</evidence>
<protein>
    <recommendedName>
        <fullName evidence="3">Sugar-specific transcriptional regulator TrmB</fullName>
    </recommendedName>
</protein>
<dbReference type="EMBL" id="OBEJ01000005">
    <property type="protein sequence ID" value="SNZ17171.1"/>
    <property type="molecule type" value="Genomic_DNA"/>
</dbReference>
<dbReference type="Proteomes" id="UP000219453">
    <property type="component" value="Unassembled WGS sequence"/>
</dbReference>
<proteinExistence type="predicted"/>
<dbReference type="SUPFAM" id="SSF46785">
    <property type="entry name" value="Winged helix' DNA-binding domain"/>
    <property type="match status" value="1"/>
</dbReference>
<name>A0A285PBD3_NATPI</name>
<gene>
    <name evidence="1" type="ORF">SAMN06269185_2908</name>
</gene>
<sequence length="74" mass="8116">MQQPGVTPAGALTELESPRAKLVYLYLSMSGWSTVSDIQHALGLQKIALLSILDTLDRNEFVERSGDAVRCRPT</sequence>
<dbReference type="InterPro" id="IPR036390">
    <property type="entry name" value="WH_DNA-bd_sf"/>
</dbReference>